<protein>
    <submittedName>
        <fullName evidence="1">Uncharacterized protein</fullName>
    </submittedName>
</protein>
<accession>A0ACC1CPQ2</accession>
<dbReference type="EMBL" id="CM034405">
    <property type="protein sequence ID" value="KAJ0173583.1"/>
    <property type="molecule type" value="Genomic_DNA"/>
</dbReference>
<evidence type="ECO:0000313" key="1">
    <source>
        <dbReference type="EMBL" id="KAJ0173583.1"/>
    </source>
</evidence>
<organism evidence="1 2">
    <name type="scientific">Dendrolimus kikuchii</name>
    <dbReference type="NCBI Taxonomy" id="765133"/>
    <lineage>
        <taxon>Eukaryota</taxon>
        <taxon>Metazoa</taxon>
        <taxon>Ecdysozoa</taxon>
        <taxon>Arthropoda</taxon>
        <taxon>Hexapoda</taxon>
        <taxon>Insecta</taxon>
        <taxon>Pterygota</taxon>
        <taxon>Neoptera</taxon>
        <taxon>Endopterygota</taxon>
        <taxon>Lepidoptera</taxon>
        <taxon>Glossata</taxon>
        <taxon>Ditrysia</taxon>
        <taxon>Bombycoidea</taxon>
        <taxon>Lasiocampidae</taxon>
        <taxon>Dendrolimus</taxon>
    </lineage>
</organism>
<keyword evidence="2" id="KW-1185">Reference proteome</keyword>
<proteinExistence type="predicted"/>
<name>A0ACC1CPQ2_9NEOP</name>
<gene>
    <name evidence="1" type="ORF">K1T71_010732</name>
</gene>
<reference evidence="1 2" key="1">
    <citation type="journal article" date="2021" name="Front. Genet.">
        <title>Chromosome-Level Genome Assembly Reveals Significant Gene Expansion in the Toll and IMD Signaling Pathways of Dendrolimus kikuchii.</title>
        <authorList>
            <person name="Zhou J."/>
            <person name="Wu P."/>
            <person name="Xiong Z."/>
            <person name="Liu N."/>
            <person name="Zhao N."/>
            <person name="Ji M."/>
            <person name="Qiu Y."/>
            <person name="Yang B."/>
        </authorList>
    </citation>
    <scope>NUCLEOTIDE SEQUENCE [LARGE SCALE GENOMIC DNA]</scope>
    <source>
        <strain evidence="1">Ann1</strain>
    </source>
</reference>
<evidence type="ECO:0000313" key="2">
    <source>
        <dbReference type="Proteomes" id="UP000824533"/>
    </source>
</evidence>
<dbReference type="Proteomes" id="UP000824533">
    <property type="component" value="Linkage Group LG19"/>
</dbReference>
<comment type="caution">
    <text evidence="1">The sequence shown here is derived from an EMBL/GenBank/DDBJ whole genome shotgun (WGS) entry which is preliminary data.</text>
</comment>
<sequence length="957" mass="108637">MVLADLGRKITTALQSLSRATIINEEVLNSMLKQICAALLEADVNIRLVKNLRENVRAVIDFDEMAGGLNKRRMIQSAVFKELVKLVDPGVKPYQPIKGKPNIIMFVGLQGSGKTTTCTKLAYHYLRKNWKSCLVCADTFRAGAYDQVKQNCTKARIPFYGSYTEVDPVVIATTGVEMFKKEGFEMIIVDTSGRHKQEESLFEEMLAVANAIKPDNIIFVMDATIGQACEAQAKAFKEKVDIGSVIITKLDGHAKGGGALSAVAATESPIIFIGTGEHIDDLEPFKTKPFINKLLGMGDIEGLLDKVNELKLDDNDDLLDKLKHGQFTLRAMYEQFQNIMKMGPFSQIMGMIPGFSQDLMAKGSEQESMAKLKRLMTIMDSMNEGELDHRDGAKLFSKQPTRITRVAQGAGVTERDVKDLIAQYTKFAAVVKKMGGIKGLFKGGDMAKNVNQTQMVKLNQQMAKMMDPRILQQMGGMSGLHNMMRQLQQGSSGMNSLMGVSETKESYYCAYCSVTIPGRRRVRTRIDMELKSRDPPIVTKLDTPEFTSIFIPEVLALKQLFDKYQYEIRIAGGAVRDLLMGMKPKDLDFATTATPQQMKNMFVLENIRMINTNGEKHGTITPRINDKENFEVTTLRIDMVTDGRHAEVEFTKDWKLDANRRDLTINSMFLGFDGSVYDYFYGYEDLQKRRIAFVGDPDVRVKEDYLRILRYFRFYGKIAEEPDKHEAKTLEVLKDNAHGLENISGERIWVELKKMLQGKFAGTLLKTMLDCGIGEYIGLPSSPDIEELNRVLKRAEHLELHPMSYMAALLQDMDEVTVLHNRLKFSGYDRDLTYFLVEHRIDKVASRPLLPYEKLVLNTRLKQKDAVEYVREVLKYRGEENLLQQFNNWEIPRFPINGKILKEAGVPPGKMYGSVINKLKDIWVDSEYEQTSDDLLKHVPSIIEEYERHKEIKRLNK</sequence>